<dbReference type="PANTHER" id="PTHR33116">
    <property type="entry name" value="REVERSE TRANSCRIPTASE ZINC-BINDING DOMAIN-CONTAINING PROTEIN-RELATED-RELATED"/>
    <property type="match status" value="1"/>
</dbReference>
<evidence type="ECO:0000313" key="2">
    <source>
        <dbReference type="Proteomes" id="UP000828251"/>
    </source>
</evidence>
<dbReference type="Proteomes" id="UP000828251">
    <property type="component" value="Unassembled WGS sequence"/>
</dbReference>
<name>A0A9D3ZSD6_9ROSI</name>
<evidence type="ECO:0000313" key="1">
    <source>
        <dbReference type="EMBL" id="KAH1063849.1"/>
    </source>
</evidence>
<gene>
    <name evidence="1" type="ORF">J1N35_028836</name>
</gene>
<dbReference type="PANTHER" id="PTHR33116:SF86">
    <property type="entry name" value="REVERSE TRANSCRIPTASE DOMAIN-CONTAINING PROTEIN"/>
    <property type="match status" value="1"/>
</dbReference>
<protein>
    <recommendedName>
        <fullName evidence="3">Reverse transcriptase</fullName>
    </recommendedName>
</protein>
<proteinExistence type="predicted"/>
<evidence type="ECO:0008006" key="3">
    <source>
        <dbReference type="Google" id="ProtNLM"/>
    </source>
</evidence>
<reference evidence="1 2" key="1">
    <citation type="journal article" date="2021" name="Plant Biotechnol. J.">
        <title>Multi-omics assisted identification of the key and species-specific regulatory components of drought-tolerant mechanisms in Gossypium stocksii.</title>
        <authorList>
            <person name="Yu D."/>
            <person name="Ke L."/>
            <person name="Zhang D."/>
            <person name="Wu Y."/>
            <person name="Sun Y."/>
            <person name="Mei J."/>
            <person name="Sun J."/>
            <person name="Sun Y."/>
        </authorList>
    </citation>
    <scope>NUCLEOTIDE SEQUENCE [LARGE SCALE GENOMIC DNA]</scope>
    <source>
        <strain evidence="2">cv. E1</strain>
        <tissue evidence="1">Leaf</tissue>
    </source>
</reference>
<dbReference type="EMBL" id="JAIQCV010000009">
    <property type="protein sequence ID" value="KAH1063849.1"/>
    <property type="molecule type" value="Genomic_DNA"/>
</dbReference>
<organism evidence="1 2">
    <name type="scientific">Gossypium stocksii</name>
    <dbReference type="NCBI Taxonomy" id="47602"/>
    <lineage>
        <taxon>Eukaryota</taxon>
        <taxon>Viridiplantae</taxon>
        <taxon>Streptophyta</taxon>
        <taxon>Embryophyta</taxon>
        <taxon>Tracheophyta</taxon>
        <taxon>Spermatophyta</taxon>
        <taxon>Magnoliopsida</taxon>
        <taxon>eudicotyledons</taxon>
        <taxon>Gunneridae</taxon>
        <taxon>Pentapetalae</taxon>
        <taxon>rosids</taxon>
        <taxon>malvids</taxon>
        <taxon>Malvales</taxon>
        <taxon>Malvaceae</taxon>
        <taxon>Malvoideae</taxon>
        <taxon>Gossypium</taxon>
    </lineage>
</organism>
<comment type="caution">
    <text evidence="1">The sequence shown here is derived from an EMBL/GenBank/DDBJ whole genome shotgun (WGS) entry which is preliminary data.</text>
</comment>
<sequence length="196" mass="22662">MRGLRQGDSLSTFLFLICNEGLSTLLRLASTEGALRGIKVSKRSPQITHLFFADGCVLFGEASDKGVETFEKVIKEYEICSGQCVNYWKSTVFSVPPQMILSVYTFRTGWGLNVCKDMERIIAKFWWQKSHGKRRIHWCSWSSLCELKEFGRLGYRNFAKFNMALLAKVRELTFIYLEKYMGYKRSSEDRVMLKSG</sequence>
<accession>A0A9D3ZSD6</accession>
<dbReference type="OrthoDB" id="1932527at2759"/>
<dbReference type="AlphaFoldDB" id="A0A9D3ZSD6"/>
<keyword evidence="2" id="KW-1185">Reference proteome</keyword>